<proteinExistence type="inferred from homology"/>
<name>A0ABY7ULN2_9CORY</name>
<reference evidence="3 4" key="1">
    <citation type="submission" date="2020-10" db="EMBL/GenBank/DDBJ databases">
        <title>Complete genome sequence of Corynebacterium jeddahense DSM 45997, type strain of Corynebacterium jeddahense.</title>
        <authorList>
            <person name="Busche T."/>
            <person name="Kalinowski J."/>
            <person name="Ruckert C."/>
        </authorList>
    </citation>
    <scope>NUCLEOTIDE SEQUENCE [LARGE SCALE GENOMIC DNA]</scope>
    <source>
        <strain evidence="3 4">DSM 45997</strain>
    </source>
</reference>
<dbReference type="Pfam" id="PF00484">
    <property type="entry name" value="Pro_CA"/>
    <property type="match status" value="1"/>
</dbReference>
<dbReference type="PANTHER" id="PTHR11002">
    <property type="entry name" value="CARBONIC ANHYDRASE"/>
    <property type="match status" value="1"/>
</dbReference>
<comment type="similarity">
    <text evidence="1">Belongs to the beta-class carbonic anhydrase family.</text>
</comment>
<evidence type="ECO:0000256" key="1">
    <source>
        <dbReference type="ARBA" id="ARBA00006217"/>
    </source>
</evidence>
<protein>
    <submittedName>
        <fullName evidence="3">Carbonic anhydrase 2</fullName>
        <ecNumber evidence="3">4.2.1.1</ecNumber>
    </submittedName>
</protein>
<dbReference type="Proteomes" id="UP001218071">
    <property type="component" value="Chromosome"/>
</dbReference>
<dbReference type="GO" id="GO:0004089">
    <property type="term" value="F:carbonate dehydratase activity"/>
    <property type="evidence" value="ECO:0007669"/>
    <property type="project" value="UniProtKB-EC"/>
</dbReference>
<dbReference type="InterPro" id="IPR036874">
    <property type="entry name" value="Carbonic_anhydrase_sf"/>
</dbReference>
<evidence type="ECO:0000313" key="3">
    <source>
        <dbReference type="EMBL" id="WCZ39609.1"/>
    </source>
</evidence>
<evidence type="ECO:0000313" key="4">
    <source>
        <dbReference type="Proteomes" id="UP001218071"/>
    </source>
</evidence>
<dbReference type="SMART" id="SM00947">
    <property type="entry name" value="Pro_CA"/>
    <property type="match status" value="1"/>
</dbReference>
<dbReference type="SUPFAM" id="SSF53056">
    <property type="entry name" value="beta-carbonic anhydrase, cab"/>
    <property type="match status" value="1"/>
</dbReference>
<comment type="function">
    <text evidence="2">Catalyzes the reversible hydration of carbon dioxide to form bicarbonate.</text>
</comment>
<dbReference type="InterPro" id="IPR001765">
    <property type="entry name" value="Carbonic_anhydrase"/>
</dbReference>
<dbReference type="Gene3D" id="3.40.1050.10">
    <property type="entry name" value="Carbonic anhydrase"/>
    <property type="match status" value="1"/>
</dbReference>
<sequence length="213" mass="22017">MRARIVGMTNATDLKSAGSPREVWERLREGNERFAAGNAEAPHRDAATREALTSGQQPAVCVVGCSDSRVPVELLFDAGFGDIFVVRTAGGCVDAAVAASVEYAVAGLGVSLLVFLSHEKCGAVGAAAGAFESAEIPTGLTREFVEKIAPSVIEAKARGEQVEQAHARNGAELLASRVPAVAAALGDGTLGVVGARYRLSDGRVETTYENFGG</sequence>
<gene>
    <name evidence="3" type="primary">mtcA2</name>
    <name evidence="3" type="ORF">CJEDD_10195</name>
</gene>
<keyword evidence="4" id="KW-1185">Reference proteome</keyword>
<evidence type="ECO:0000256" key="2">
    <source>
        <dbReference type="ARBA" id="ARBA00024993"/>
    </source>
</evidence>
<organism evidence="3 4">
    <name type="scientific">Corynebacterium jeddahense</name>
    <dbReference type="NCBI Taxonomy" id="1414719"/>
    <lineage>
        <taxon>Bacteria</taxon>
        <taxon>Bacillati</taxon>
        <taxon>Actinomycetota</taxon>
        <taxon>Actinomycetes</taxon>
        <taxon>Mycobacteriales</taxon>
        <taxon>Corynebacteriaceae</taxon>
        <taxon>Corynebacterium</taxon>
    </lineage>
</organism>
<dbReference type="EMBL" id="CP063194">
    <property type="protein sequence ID" value="WCZ39609.1"/>
    <property type="molecule type" value="Genomic_DNA"/>
</dbReference>
<keyword evidence="3" id="KW-0456">Lyase</keyword>
<accession>A0ABY7ULN2</accession>
<dbReference type="PANTHER" id="PTHR11002:SF79">
    <property type="entry name" value="CARBONIC ANHYDRASE 2"/>
    <property type="match status" value="1"/>
</dbReference>
<dbReference type="EC" id="4.2.1.1" evidence="3"/>